<dbReference type="GO" id="GO:0016829">
    <property type="term" value="F:lyase activity"/>
    <property type="evidence" value="ECO:0007669"/>
    <property type="project" value="UniProtKB-KW"/>
</dbReference>
<feature type="domain" description="VOC" evidence="2">
    <location>
        <begin position="1"/>
        <end position="122"/>
    </location>
</feature>
<dbReference type="Proteomes" id="UP000294508">
    <property type="component" value="Unassembled WGS sequence"/>
</dbReference>
<protein>
    <submittedName>
        <fullName evidence="3">Lactoylglutathione lyase</fullName>
    </submittedName>
</protein>
<evidence type="ECO:0000313" key="3">
    <source>
        <dbReference type="EMBL" id="TCO35307.1"/>
    </source>
</evidence>
<dbReference type="PROSITE" id="PS51819">
    <property type="entry name" value="VOC"/>
    <property type="match status" value="1"/>
</dbReference>
<dbReference type="GO" id="GO:0004493">
    <property type="term" value="F:methylmalonyl-CoA epimerase activity"/>
    <property type="evidence" value="ECO:0007669"/>
    <property type="project" value="TreeGrafter"/>
</dbReference>
<organism evidence="3 4">
    <name type="scientific">Kribbella steppae</name>
    <dbReference type="NCBI Taxonomy" id="2512223"/>
    <lineage>
        <taxon>Bacteria</taxon>
        <taxon>Bacillati</taxon>
        <taxon>Actinomycetota</taxon>
        <taxon>Actinomycetes</taxon>
        <taxon>Propionibacteriales</taxon>
        <taxon>Kribbellaceae</taxon>
        <taxon>Kribbella</taxon>
    </lineage>
</organism>
<dbReference type="InterPro" id="IPR004360">
    <property type="entry name" value="Glyas_Fos-R_dOase_dom"/>
</dbReference>
<dbReference type="EMBL" id="SLWN01000001">
    <property type="protein sequence ID" value="TCO35307.1"/>
    <property type="molecule type" value="Genomic_DNA"/>
</dbReference>
<dbReference type="SUPFAM" id="SSF54593">
    <property type="entry name" value="Glyoxalase/Bleomycin resistance protein/Dihydroxybiphenyl dioxygenase"/>
    <property type="match status" value="1"/>
</dbReference>
<dbReference type="AlphaFoldDB" id="A0A4R2HVM3"/>
<accession>A0A4R2HVM3</accession>
<evidence type="ECO:0000313" key="4">
    <source>
        <dbReference type="Proteomes" id="UP000294508"/>
    </source>
</evidence>
<keyword evidence="3" id="KW-0456">Lyase</keyword>
<dbReference type="GO" id="GO:0046872">
    <property type="term" value="F:metal ion binding"/>
    <property type="evidence" value="ECO:0007669"/>
    <property type="project" value="UniProtKB-KW"/>
</dbReference>
<dbReference type="PANTHER" id="PTHR43048">
    <property type="entry name" value="METHYLMALONYL-COA EPIMERASE"/>
    <property type="match status" value="1"/>
</dbReference>
<keyword evidence="1" id="KW-0479">Metal-binding</keyword>
<dbReference type="GO" id="GO:0046491">
    <property type="term" value="P:L-methylmalonyl-CoA metabolic process"/>
    <property type="evidence" value="ECO:0007669"/>
    <property type="project" value="TreeGrafter"/>
</dbReference>
<dbReference type="InterPro" id="IPR037523">
    <property type="entry name" value="VOC_core"/>
</dbReference>
<proteinExistence type="predicted"/>
<gene>
    <name evidence="3" type="ORF">EV652_101187</name>
</gene>
<reference evidence="3 4" key="1">
    <citation type="journal article" date="2015" name="Stand. Genomic Sci.">
        <title>Genomic Encyclopedia of Bacterial and Archaeal Type Strains, Phase III: the genomes of soil and plant-associated and newly described type strains.</title>
        <authorList>
            <person name="Whitman W.B."/>
            <person name="Woyke T."/>
            <person name="Klenk H.P."/>
            <person name="Zhou Y."/>
            <person name="Lilburn T.G."/>
            <person name="Beck B.J."/>
            <person name="De Vos P."/>
            <person name="Vandamme P."/>
            <person name="Eisen J.A."/>
            <person name="Garrity G."/>
            <person name="Hugenholtz P."/>
            <person name="Kyrpides N.C."/>
        </authorList>
    </citation>
    <scope>NUCLEOTIDE SEQUENCE [LARGE SCALE GENOMIC DNA]</scope>
    <source>
        <strain evidence="3 4">VKM Ac-2572</strain>
    </source>
</reference>
<dbReference type="OrthoDB" id="5181013at2"/>
<name>A0A4R2HVM3_9ACTN</name>
<evidence type="ECO:0000256" key="1">
    <source>
        <dbReference type="ARBA" id="ARBA00022723"/>
    </source>
</evidence>
<dbReference type="InterPro" id="IPR051785">
    <property type="entry name" value="MMCE/EMCE_epimerase"/>
</dbReference>
<dbReference type="RefSeq" id="WP_132207020.1">
    <property type="nucleotide sequence ID" value="NZ_SLWN01000001.1"/>
</dbReference>
<dbReference type="Gene3D" id="3.10.180.10">
    <property type="entry name" value="2,3-Dihydroxybiphenyl 1,2-Dioxygenase, domain 1"/>
    <property type="match status" value="1"/>
</dbReference>
<dbReference type="Pfam" id="PF00903">
    <property type="entry name" value="Glyoxalase"/>
    <property type="match status" value="1"/>
</dbReference>
<dbReference type="CDD" id="cd06587">
    <property type="entry name" value="VOC"/>
    <property type="match status" value="1"/>
</dbReference>
<dbReference type="InterPro" id="IPR029068">
    <property type="entry name" value="Glyas_Bleomycin-R_OHBP_Dase"/>
</dbReference>
<sequence>MKTILFAYRVSDLERSLAFYRTVGYTELGTVPFDDGSSLVWLKLPDEPAVSLELVHRPADGPVKIGGFEHFAIEVESLSETIERLTEAGLEPGSMEFPAGSEGPKTSWLIDPDGYRIELVEWPPGGPPVVDQA</sequence>
<dbReference type="PANTHER" id="PTHR43048:SF3">
    <property type="entry name" value="METHYLMALONYL-COA EPIMERASE, MITOCHONDRIAL"/>
    <property type="match status" value="1"/>
</dbReference>
<keyword evidence="4" id="KW-1185">Reference proteome</keyword>
<evidence type="ECO:0000259" key="2">
    <source>
        <dbReference type="PROSITE" id="PS51819"/>
    </source>
</evidence>
<comment type="caution">
    <text evidence="3">The sequence shown here is derived from an EMBL/GenBank/DDBJ whole genome shotgun (WGS) entry which is preliminary data.</text>
</comment>